<protein>
    <submittedName>
        <fullName evidence="1">Uncharacterized protein</fullName>
    </submittedName>
</protein>
<evidence type="ECO:0000313" key="2">
    <source>
        <dbReference type="Proteomes" id="UP000761411"/>
    </source>
</evidence>
<reference evidence="1 2" key="1">
    <citation type="journal article" date="2021" name="Microorganisms">
        <title>Bacterial Dimethylsulfoniopropionate Biosynthesis in the East China Sea.</title>
        <authorList>
            <person name="Liu J."/>
            <person name="Zhang Y."/>
            <person name="Liu J."/>
            <person name="Zhong H."/>
            <person name="Williams B.T."/>
            <person name="Zheng Y."/>
            <person name="Curson A.R.J."/>
            <person name="Sun C."/>
            <person name="Sun H."/>
            <person name="Song D."/>
            <person name="Wagner Mackenzie B."/>
            <person name="Bermejo Martinez A."/>
            <person name="Todd J.D."/>
            <person name="Zhang X.H."/>
        </authorList>
    </citation>
    <scope>NUCLEOTIDE SEQUENCE [LARGE SCALE GENOMIC DNA]</scope>
    <source>
        <strain evidence="1 2">ESS08</strain>
    </source>
</reference>
<dbReference type="Proteomes" id="UP000761411">
    <property type="component" value="Unassembled WGS sequence"/>
</dbReference>
<accession>A0A944CPP6</accession>
<name>A0A944CPP6_9BACI</name>
<dbReference type="AlphaFoldDB" id="A0A944CPP6"/>
<feature type="non-terminal residue" evidence="1">
    <location>
        <position position="90"/>
    </location>
</feature>
<organism evidence="1 2">
    <name type="scientific">Mesobacillus boroniphilus</name>
    <dbReference type="NCBI Taxonomy" id="308892"/>
    <lineage>
        <taxon>Bacteria</taxon>
        <taxon>Bacillati</taxon>
        <taxon>Bacillota</taxon>
        <taxon>Bacilli</taxon>
        <taxon>Bacillales</taxon>
        <taxon>Bacillaceae</taxon>
        <taxon>Mesobacillus</taxon>
    </lineage>
</organism>
<keyword evidence="2" id="KW-1185">Reference proteome</keyword>
<evidence type="ECO:0000313" key="1">
    <source>
        <dbReference type="EMBL" id="MBS8267118.1"/>
    </source>
</evidence>
<feature type="non-terminal residue" evidence="1">
    <location>
        <position position="1"/>
    </location>
</feature>
<dbReference type="EMBL" id="QTKX01000034">
    <property type="protein sequence ID" value="MBS8267118.1"/>
    <property type="molecule type" value="Genomic_DNA"/>
</dbReference>
<proteinExistence type="predicted"/>
<comment type="caution">
    <text evidence="1">The sequence shown here is derived from an EMBL/GenBank/DDBJ whole genome shotgun (WGS) entry which is preliminary data.</text>
</comment>
<sequence>TIRNAEATAQLRQALEGLPVKSLFDFIGRTEASRGVRSRSWTFRNAEATAQLRQALEGLPVKSLFDFIGRTEASRGVRSRSWTSDSSCSK</sequence>
<gene>
    <name evidence="1" type="ORF">DYI25_22360</name>
</gene>